<name>F1YT10_9PROT</name>
<protein>
    <submittedName>
        <fullName evidence="1">Uncharacterized protein</fullName>
    </submittedName>
</protein>
<organism evidence="1 2">
    <name type="scientific">Acetobacter pomorum DM001</name>
    <dbReference type="NCBI Taxonomy" id="945681"/>
    <lineage>
        <taxon>Bacteria</taxon>
        <taxon>Pseudomonadati</taxon>
        <taxon>Pseudomonadota</taxon>
        <taxon>Alphaproteobacteria</taxon>
        <taxon>Acetobacterales</taxon>
        <taxon>Acetobacteraceae</taxon>
        <taxon>Acetobacter</taxon>
    </lineage>
</organism>
<dbReference type="Proteomes" id="UP000018454">
    <property type="component" value="Unassembled WGS sequence"/>
</dbReference>
<evidence type="ECO:0000313" key="2">
    <source>
        <dbReference type="Proteomes" id="UP000018454"/>
    </source>
</evidence>
<comment type="caution">
    <text evidence="1">The sequence shown here is derived from an EMBL/GenBank/DDBJ whole genome shotgun (WGS) entry which is preliminary data.</text>
</comment>
<evidence type="ECO:0000313" key="1">
    <source>
        <dbReference type="EMBL" id="EGE48034.1"/>
    </source>
</evidence>
<dbReference type="AlphaFoldDB" id="F1YT10"/>
<accession>F1YT10</accession>
<proteinExistence type="predicted"/>
<dbReference type="EMBL" id="AEUP01000023">
    <property type="protein sequence ID" value="EGE48034.1"/>
    <property type="molecule type" value="Genomic_DNA"/>
</dbReference>
<reference evidence="1 2" key="1">
    <citation type="journal article" date="2011" name="Science">
        <title>Drosophila microbiome modulates host developmental and metabolic homeostasis via insulin signaling.</title>
        <authorList>
            <person name="Shin S.C."/>
            <person name="Kim S.H."/>
            <person name="You H."/>
            <person name="Kim B."/>
            <person name="Kim A.C."/>
            <person name="Lee K.A."/>
            <person name="Yoon J.H."/>
            <person name="Ryu J.H."/>
            <person name="Lee W.J."/>
        </authorList>
    </citation>
    <scope>NUCLEOTIDE SEQUENCE [LARGE SCALE GENOMIC DNA]</scope>
    <source>
        <strain evidence="1 2">DM001</strain>
    </source>
</reference>
<gene>
    <name evidence="1" type="ORF">APO_1067</name>
</gene>
<sequence>MLLSREMPLGTALSRTAMHRTAPPQDRLCHALCQNRHLRPRARNITVASLHPRRGSISQRLSTSYAAGRN</sequence>